<sequence length="278" mass="28597">MTTTTATTFQRPATTVPSEHRPEMRSTGDGARAVGAALRSDWIKVSTVRANRALLLLTIAGGLLVSWAVGVMVTDQVQYVAQVGFFWTSVTSMFAAIGGVLLFGSEVQHGTLASALAARPARWVLALSKTLTAAALGLVIGAAGLAGGFGGAVLAGLGAGDTSALAASVGWALVFTMLSAVLGLGTAMVVRNTTAAIAGILVWGFVVENLIKLFLAEEVARFLPFIAGNHLLAYSSDFETPGTLAVALTQPENALVFGGYAGVTLVVGTVLLYRRDTN</sequence>
<feature type="transmembrane region" description="Helical" evidence="2">
    <location>
        <begin position="169"/>
        <end position="190"/>
    </location>
</feature>
<evidence type="ECO:0000313" key="4">
    <source>
        <dbReference type="Proteomes" id="UP000199546"/>
    </source>
</evidence>
<evidence type="ECO:0000313" key="3">
    <source>
        <dbReference type="EMBL" id="SFT87200.1"/>
    </source>
</evidence>
<feature type="transmembrane region" description="Helical" evidence="2">
    <location>
        <begin position="53"/>
        <end position="73"/>
    </location>
</feature>
<feature type="transmembrane region" description="Helical" evidence="2">
    <location>
        <begin position="254"/>
        <end position="273"/>
    </location>
</feature>
<accession>A0A1I7BJ48</accession>
<proteinExistence type="predicted"/>
<evidence type="ECO:0008006" key="5">
    <source>
        <dbReference type="Google" id="ProtNLM"/>
    </source>
</evidence>
<keyword evidence="2" id="KW-0812">Transmembrane</keyword>
<feature type="compositionally biased region" description="Low complexity" evidence="1">
    <location>
        <begin position="1"/>
        <end position="15"/>
    </location>
</feature>
<feature type="transmembrane region" description="Helical" evidence="2">
    <location>
        <begin position="79"/>
        <end position="103"/>
    </location>
</feature>
<dbReference type="STRING" id="1296565.SAMN05660657_03630"/>
<keyword evidence="4" id="KW-1185">Reference proteome</keyword>
<keyword evidence="2" id="KW-1133">Transmembrane helix</keyword>
<feature type="region of interest" description="Disordered" evidence="1">
    <location>
        <begin position="1"/>
        <end position="30"/>
    </location>
</feature>
<dbReference type="Proteomes" id="UP000199546">
    <property type="component" value="Unassembled WGS sequence"/>
</dbReference>
<keyword evidence="2" id="KW-0472">Membrane</keyword>
<dbReference type="GO" id="GO:0140359">
    <property type="term" value="F:ABC-type transporter activity"/>
    <property type="evidence" value="ECO:0007669"/>
    <property type="project" value="InterPro"/>
</dbReference>
<gene>
    <name evidence="3" type="ORF">SAMN05660657_03630</name>
</gene>
<reference evidence="4" key="1">
    <citation type="submission" date="2016-10" db="EMBL/GenBank/DDBJ databases">
        <authorList>
            <person name="Varghese N."/>
            <person name="Submissions S."/>
        </authorList>
    </citation>
    <scope>NUCLEOTIDE SEQUENCE [LARGE SCALE GENOMIC DNA]</scope>
    <source>
        <strain evidence="4">DSM 46136</strain>
    </source>
</reference>
<protein>
    <recommendedName>
        <fullName evidence="5">ABC-2 family transporter protein</fullName>
    </recommendedName>
</protein>
<feature type="transmembrane region" description="Helical" evidence="2">
    <location>
        <begin position="124"/>
        <end position="157"/>
    </location>
</feature>
<dbReference type="GO" id="GO:0005886">
    <property type="term" value="C:plasma membrane"/>
    <property type="evidence" value="ECO:0007669"/>
    <property type="project" value="UniProtKB-SubCell"/>
</dbReference>
<evidence type="ECO:0000256" key="2">
    <source>
        <dbReference type="SAM" id="Phobius"/>
    </source>
</evidence>
<dbReference type="RefSeq" id="WP_093581444.1">
    <property type="nucleotide sequence ID" value="NZ_FPBA01000014.1"/>
</dbReference>
<dbReference type="AlphaFoldDB" id="A0A1I7BJ48"/>
<organism evidence="3 4">
    <name type="scientific">Geodermatophilus amargosae</name>
    <dbReference type="NCBI Taxonomy" id="1296565"/>
    <lineage>
        <taxon>Bacteria</taxon>
        <taxon>Bacillati</taxon>
        <taxon>Actinomycetota</taxon>
        <taxon>Actinomycetes</taxon>
        <taxon>Geodermatophilales</taxon>
        <taxon>Geodermatophilaceae</taxon>
        <taxon>Geodermatophilus</taxon>
    </lineage>
</organism>
<name>A0A1I7BJ48_9ACTN</name>
<feature type="transmembrane region" description="Helical" evidence="2">
    <location>
        <begin position="197"/>
        <end position="215"/>
    </location>
</feature>
<dbReference type="EMBL" id="FPBA01000014">
    <property type="protein sequence ID" value="SFT87200.1"/>
    <property type="molecule type" value="Genomic_DNA"/>
</dbReference>
<evidence type="ECO:0000256" key="1">
    <source>
        <dbReference type="SAM" id="MobiDB-lite"/>
    </source>
</evidence>
<dbReference type="OrthoDB" id="5188656at2"/>